<dbReference type="SUPFAM" id="SSF53335">
    <property type="entry name" value="S-adenosyl-L-methionine-dependent methyltransferases"/>
    <property type="match status" value="1"/>
</dbReference>
<keyword evidence="10" id="KW-1185">Reference proteome</keyword>
<dbReference type="Gene3D" id="3.40.50.150">
    <property type="entry name" value="Vaccinia Virus protein VP39"/>
    <property type="match status" value="1"/>
</dbReference>
<dbReference type="PROSITE" id="PS51679">
    <property type="entry name" value="SAM_MT_C5"/>
    <property type="match status" value="1"/>
</dbReference>
<keyword evidence="3 5" id="KW-0949">S-adenosyl-L-methionine</keyword>
<dbReference type="InterPro" id="IPR018117">
    <property type="entry name" value="C5_DNA_meth_AS"/>
</dbReference>
<dbReference type="InterPro" id="IPR031303">
    <property type="entry name" value="C5_meth_CS"/>
</dbReference>
<evidence type="ECO:0000256" key="8">
    <source>
        <dbReference type="SAM" id="MobiDB-lite"/>
    </source>
</evidence>
<evidence type="ECO:0000256" key="3">
    <source>
        <dbReference type="ARBA" id="ARBA00022691"/>
    </source>
</evidence>
<gene>
    <name evidence="9" type="ORF">ACFSKW_27190</name>
</gene>
<reference evidence="10" key="1">
    <citation type="journal article" date="2019" name="Int. J. Syst. Evol. Microbiol.">
        <title>The Global Catalogue of Microorganisms (GCM) 10K type strain sequencing project: providing services to taxonomists for standard genome sequencing and annotation.</title>
        <authorList>
            <consortium name="The Broad Institute Genomics Platform"/>
            <consortium name="The Broad Institute Genome Sequencing Center for Infectious Disease"/>
            <person name="Wu L."/>
            <person name="Ma J."/>
        </authorList>
    </citation>
    <scope>NUCLEOTIDE SEQUENCE [LARGE SCALE GENOMIC DNA]</scope>
    <source>
        <strain evidence="10">ICMP 6774ER</strain>
    </source>
</reference>
<organism evidence="9 10">
    <name type="scientific">Nonomuraea mangrovi</name>
    <dbReference type="NCBI Taxonomy" id="2316207"/>
    <lineage>
        <taxon>Bacteria</taxon>
        <taxon>Bacillati</taxon>
        <taxon>Actinomycetota</taxon>
        <taxon>Actinomycetes</taxon>
        <taxon>Streptosporangiales</taxon>
        <taxon>Streptosporangiaceae</taxon>
        <taxon>Nonomuraea</taxon>
    </lineage>
</organism>
<evidence type="ECO:0000256" key="1">
    <source>
        <dbReference type="ARBA" id="ARBA00022603"/>
    </source>
</evidence>
<dbReference type="EC" id="2.1.1.37" evidence="7"/>
<name>A0ABW4T1P1_9ACTN</name>
<comment type="caution">
    <text evidence="9">The sequence shown here is derived from an EMBL/GenBank/DDBJ whole genome shotgun (WGS) entry which is preliminary data.</text>
</comment>
<dbReference type="PROSITE" id="PS00094">
    <property type="entry name" value="C5_MTASE_1"/>
    <property type="match status" value="1"/>
</dbReference>
<keyword evidence="1 5" id="KW-0489">Methyltransferase</keyword>
<evidence type="ECO:0000313" key="9">
    <source>
        <dbReference type="EMBL" id="MFD1935164.1"/>
    </source>
</evidence>
<dbReference type="PANTHER" id="PTHR10629">
    <property type="entry name" value="CYTOSINE-SPECIFIC METHYLTRANSFERASE"/>
    <property type="match status" value="1"/>
</dbReference>
<dbReference type="PANTHER" id="PTHR10629:SF52">
    <property type="entry name" value="DNA (CYTOSINE-5)-METHYLTRANSFERASE 1"/>
    <property type="match status" value="1"/>
</dbReference>
<proteinExistence type="inferred from homology"/>
<dbReference type="NCBIfam" id="TIGR00675">
    <property type="entry name" value="dcm"/>
    <property type="match status" value="1"/>
</dbReference>
<dbReference type="EMBL" id="JBHUFV010000040">
    <property type="protein sequence ID" value="MFD1935164.1"/>
    <property type="molecule type" value="Genomic_DNA"/>
</dbReference>
<comment type="catalytic activity">
    <reaction evidence="7">
        <text>a 2'-deoxycytidine in DNA + S-adenosyl-L-methionine = a 5-methyl-2'-deoxycytidine in DNA + S-adenosyl-L-homocysteine + H(+)</text>
        <dbReference type="Rhea" id="RHEA:13681"/>
        <dbReference type="Rhea" id="RHEA-COMP:11369"/>
        <dbReference type="Rhea" id="RHEA-COMP:11370"/>
        <dbReference type="ChEBI" id="CHEBI:15378"/>
        <dbReference type="ChEBI" id="CHEBI:57856"/>
        <dbReference type="ChEBI" id="CHEBI:59789"/>
        <dbReference type="ChEBI" id="CHEBI:85452"/>
        <dbReference type="ChEBI" id="CHEBI:85454"/>
        <dbReference type="EC" id="2.1.1.37"/>
    </reaction>
</comment>
<feature type="compositionally biased region" description="Basic and acidic residues" evidence="8">
    <location>
        <begin position="287"/>
        <end position="301"/>
    </location>
</feature>
<keyword evidence="2 5" id="KW-0808">Transferase</keyword>
<feature type="active site" evidence="5">
    <location>
        <position position="94"/>
    </location>
</feature>
<evidence type="ECO:0000256" key="4">
    <source>
        <dbReference type="ARBA" id="ARBA00022747"/>
    </source>
</evidence>
<comment type="similarity">
    <text evidence="5 6">Belongs to the class I-like SAM-binding methyltransferase superfamily. C5-methyltransferase family.</text>
</comment>
<dbReference type="GO" id="GO:0003886">
    <property type="term" value="F:DNA (cytosine-5-)-methyltransferase activity"/>
    <property type="evidence" value="ECO:0007669"/>
    <property type="project" value="UniProtKB-EC"/>
</dbReference>
<evidence type="ECO:0000256" key="5">
    <source>
        <dbReference type="PROSITE-ProRule" id="PRU01016"/>
    </source>
</evidence>
<dbReference type="InterPro" id="IPR050390">
    <property type="entry name" value="C5-Methyltransferase"/>
</dbReference>
<evidence type="ECO:0000256" key="6">
    <source>
        <dbReference type="RuleBase" id="RU000416"/>
    </source>
</evidence>
<dbReference type="Proteomes" id="UP001597368">
    <property type="component" value="Unassembled WGS sequence"/>
</dbReference>
<dbReference type="PRINTS" id="PR00105">
    <property type="entry name" value="C5METTRFRASE"/>
</dbReference>
<evidence type="ECO:0000256" key="7">
    <source>
        <dbReference type="RuleBase" id="RU000417"/>
    </source>
</evidence>
<sequence length="423" mass="46829">MTARPADHINIVDLFAGCGGFTQGFHELVPKGNDSSPFRTVGAVELDPAAATTYAANFATEAGGSRHIFAGDIKDWDPSDVDGDVDVILGGPPCQGFSGLGKEDPDDPRNQLWREYIKVVKKLEPKIFVIENVDRFFISSEYRALRAAADGGELKDYAIESRHLVAADYGVPQVRKRTIVLATHRDLIKLHPQSAPMRHPTPTHSDPRKSTTGIFEETGDLRSWVPVSSIFGVKGRPQTLEYPVTTELPHGRYDLLGKEVPGPFKTTDLHIGRSPTPLSLRRYKDIPEGGNRHDLKPEHSTESWMNHRTGSHDVMGRMYIDRPSVTIRTEFYKPEKGRYLHPWANRPITHYEAALLQGFPEDFLWCGSKIEIARQIGNAVPVGLARAIAGQVYSYLSATGQLTGTIQEPAREVQTRATDGVSS</sequence>
<dbReference type="InterPro" id="IPR001525">
    <property type="entry name" value="C5_MeTfrase"/>
</dbReference>
<dbReference type="Pfam" id="PF00145">
    <property type="entry name" value="DNA_methylase"/>
    <property type="match status" value="1"/>
</dbReference>
<keyword evidence="4" id="KW-0680">Restriction system</keyword>
<evidence type="ECO:0000256" key="2">
    <source>
        <dbReference type="ARBA" id="ARBA00022679"/>
    </source>
</evidence>
<accession>A0ABW4T1P1</accession>
<feature type="region of interest" description="Disordered" evidence="8">
    <location>
        <begin position="287"/>
        <end position="308"/>
    </location>
</feature>
<evidence type="ECO:0000313" key="10">
    <source>
        <dbReference type="Proteomes" id="UP001597368"/>
    </source>
</evidence>
<protein>
    <recommendedName>
        <fullName evidence="7">Cytosine-specific methyltransferase</fullName>
        <ecNumber evidence="7">2.1.1.37</ecNumber>
    </recommendedName>
</protein>
<dbReference type="RefSeq" id="WP_379575286.1">
    <property type="nucleotide sequence ID" value="NZ_JBHUFV010000040.1"/>
</dbReference>
<dbReference type="Gene3D" id="3.90.120.10">
    <property type="entry name" value="DNA Methylase, subunit A, domain 2"/>
    <property type="match status" value="1"/>
</dbReference>
<dbReference type="PROSITE" id="PS00095">
    <property type="entry name" value="C5_MTASE_2"/>
    <property type="match status" value="1"/>
</dbReference>
<dbReference type="GO" id="GO:0032259">
    <property type="term" value="P:methylation"/>
    <property type="evidence" value="ECO:0007669"/>
    <property type="project" value="UniProtKB-KW"/>
</dbReference>
<dbReference type="InterPro" id="IPR029063">
    <property type="entry name" value="SAM-dependent_MTases_sf"/>
</dbReference>